<gene>
    <name evidence="2" type="ORF">BJX63DRAFT_416833</name>
</gene>
<sequence length="165" mass="18582">MLDKGMEISIIGKIFYSTAKPFHRSSHSHAQVFPTNDLLYPQLRQGRRKLRCKQHKHQGKQRKHPPRNGNSKRPSPNHKGPIPARTLPLTCRIIGPVPVLKVGTCDPYNPTPGSNLQNRNRTMSRSSADGQRSNLMPIGIRQAVSFGRKSTKLSKARSIRDPDYS</sequence>
<feature type="compositionally biased region" description="Basic residues" evidence="1">
    <location>
        <begin position="48"/>
        <end position="66"/>
    </location>
</feature>
<protein>
    <submittedName>
        <fullName evidence="2">Uncharacterized protein</fullName>
    </submittedName>
</protein>
<organism evidence="2 3">
    <name type="scientific">Aspergillus granulosus</name>
    <dbReference type="NCBI Taxonomy" id="176169"/>
    <lineage>
        <taxon>Eukaryota</taxon>
        <taxon>Fungi</taxon>
        <taxon>Dikarya</taxon>
        <taxon>Ascomycota</taxon>
        <taxon>Pezizomycotina</taxon>
        <taxon>Eurotiomycetes</taxon>
        <taxon>Eurotiomycetidae</taxon>
        <taxon>Eurotiales</taxon>
        <taxon>Aspergillaceae</taxon>
        <taxon>Aspergillus</taxon>
        <taxon>Aspergillus subgen. Nidulantes</taxon>
    </lineage>
</organism>
<dbReference type="EMBL" id="JBFXLT010000278">
    <property type="protein sequence ID" value="KAL2801649.1"/>
    <property type="molecule type" value="Genomic_DNA"/>
</dbReference>
<feature type="region of interest" description="Disordered" evidence="1">
    <location>
        <begin position="48"/>
        <end position="86"/>
    </location>
</feature>
<name>A0ABR4GRE1_9EURO</name>
<evidence type="ECO:0000256" key="1">
    <source>
        <dbReference type="SAM" id="MobiDB-lite"/>
    </source>
</evidence>
<feature type="region of interest" description="Disordered" evidence="1">
    <location>
        <begin position="110"/>
        <end position="132"/>
    </location>
</feature>
<proteinExistence type="predicted"/>
<evidence type="ECO:0000313" key="3">
    <source>
        <dbReference type="Proteomes" id="UP001610334"/>
    </source>
</evidence>
<accession>A0ABR4GRE1</accession>
<evidence type="ECO:0000313" key="2">
    <source>
        <dbReference type="EMBL" id="KAL2801649.1"/>
    </source>
</evidence>
<feature type="compositionally biased region" description="Polar residues" evidence="1">
    <location>
        <begin position="111"/>
        <end position="132"/>
    </location>
</feature>
<keyword evidence="3" id="KW-1185">Reference proteome</keyword>
<reference evidence="2 3" key="1">
    <citation type="submission" date="2024-07" db="EMBL/GenBank/DDBJ databases">
        <title>Section-level genome sequencing and comparative genomics of Aspergillus sections Usti and Cavernicolus.</title>
        <authorList>
            <consortium name="Lawrence Berkeley National Laboratory"/>
            <person name="Nybo J.L."/>
            <person name="Vesth T.C."/>
            <person name="Theobald S."/>
            <person name="Frisvad J.C."/>
            <person name="Larsen T.O."/>
            <person name="Kjaerboelling I."/>
            <person name="Rothschild-Mancinelli K."/>
            <person name="Lyhne E.K."/>
            <person name="Kogle M.E."/>
            <person name="Barry K."/>
            <person name="Clum A."/>
            <person name="Na H."/>
            <person name="Ledsgaard L."/>
            <person name="Lin J."/>
            <person name="Lipzen A."/>
            <person name="Kuo A."/>
            <person name="Riley R."/>
            <person name="Mondo S."/>
            <person name="Labutti K."/>
            <person name="Haridas S."/>
            <person name="Pangalinan J."/>
            <person name="Salamov A.A."/>
            <person name="Simmons B.A."/>
            <person name="Magnuson J.K."/>
            <person name="Chen J."/>
            <person name="Drula E."/>
            <person name="Henrissat B."/>
            <person name="Wiebenga A."/>
            <person name="Lubbers R.J."/>
            <person name="Gomes A.C."/>
            <person name="Makela M.R."/>
            <person name="Stajich J."/>
            <person name="Grigoriev I.V."/>
            <person name="Mortensen U.H."/>
            <person name="De Vries R.P."/>
            <person name="Baker S.E."/>
            <person name="Andersen M.R."/>
        </authorList>
    </citation>
    <scope>NUCLEOTIDE SEQUENCE [LARGE SCALE GENOMIC DNA]</scope>
    <source>
        <strain evidence="2 3">CBS 588.65</strain>
    </source>
</reference>
<comment type="caution">
    <text evidence="2">The sequence shown here is derived from an EMBL/GenBank/DDBJ whole genome shotgun (WGS) entry which is preliminary data.</text>
</comment>
<dbReference type="Proteomes" id="UP001610334">
    <property type="component" value="Unassembled WGS sequence"/>
</dbReference>